<evidence type="ECO:0000313" key="2">
    <source>
        <dbReference type="Proteomes" id="UP000299102"/>
    </source>
</evidence>
<dbReference type="Proteomes" id="UP000299102">
    <property type="component" value="Unassembled WGS sequence"/>
</dbReference>
<dbReference type="AlphaFoldDB" id="A0A4C1YEM1"/>
<accession>A0A4C1YEM1</accession>
<dbReference type="EMBL" id="BGZK01001175">
    <property type="protein sequence ID" value="GBP73490.1"/>
    <property type="molecule type" value="Genomic_DNA"/>
</dbReference>
<protein>
    <submittedName>
        <fullName evidence="1">Uncharacterized protein</fullName>
    </submittedName>
</protein>
<gene>
    <name evidence="1" type="ORF">EVAR_29383_1</name>
</gene>
<sequence>MAAEKHSPLSEKRTLWNVFVLHKYQYVEKFSLDIYKLSSFDEISHIVLIVCAPESVSALFLPLNSIIVSLPKNTIIAIRMTVVLLRPVPASVSTPTVALGPEAGNPLSAVGIVTRDVSAHGGEVEVIRSIESPRAAPVIFDYGSNSTNPGPRLDSPAPRSGPSQIPRALFYKSGSFLTVVLYRLKDPRIHLKRDKYKIGNRIRGYKSLRTFASSLSNVLT</sequence>
<keyword evidence="2" id="KW-1185">Reference proteome</keyword>
<name>A0A4C1YEM1_EUMVA</name>
<evidence type="ECO:0000313" key="1">
    <source>
        <dbReference type="EMBL" id="GBP73490.1"/>
    </source>
</evidence>
<reference evidence="1 2" key="1">
    <citation type="journal article" date="2019" name="Commun. Biol.">
        <title>The bagworm genome reveals a unique fibroin gene that provides high tensile strength.</title>
        <authorList>
            <person name="Kono N."/>
            <person name="Nakamura H."/>
            <person name="Ohtoshi R."/>
            <person name="Tomita M."/>
            <person name="Numata K."/>
            <person name="Arakawa K."/>
        </authorList>
    </citation>
    <scope>NUCLEOTIDE SEQUENCE [LARGE SCALE GENOMIC DNA]</scope>
</reference>
<proteinExistence type="predicted"/>
<comment type="caution">
    <text evidence="1">The sequence shown here is derived from an EMBL/GenBank/DDBJ whole genome shotgun (WGS) entry which is preliminary data.</text>
</comment>
<organism evidence="1 2">
    <name type="scientific">Eumeta variegata</name>
    <name type="common">Bagworm moth</name>
    <name type="synonym">Eumeta japonica</name>
    <dbReference type="NCBI Taxonomy" id="151549"/>
    <lineage>
        <taxon>Eukaryota</taxon>
        <taxon>Metazoa</taxon>
        <taxon>Ecdysozoa</taxon>
        <taxon>Arthropoda</taxon>
        <taxon>Hexapoda</taxon>
        <taxon>Insecta</taxon>
        <taxon>Pterygota</taxon>
        <taxon>Neoptera</taxon>
        <taxon>Endopterygota</taxon>
        <taxon>Lepidoptera</taxon>
        <taxon>Glossata</taxon>
        <taxon>Ditrysia</taxon>
        <taxon>Tineoidea</taxon>
        <taxon>Psychidae</taxon>
        <taxon>Oiketicinae</taxon>
        <taxon>Eumeta</taxon>
    </lineage>
</organism>